<dbReference type="STRING" id="861299.J421_0657"/>
<organism evidence="1 2">
    <name type="scientific">Gemmatirosa kalamazoonensis</name>
    <dbReference type="NCBI Taxonomy" id="861299"/>
    <lineage>
        <taxon>Bacteria</taxon>
        <taxon>Pseudomonadati</taxon>
        <taxon>Gemmatimonadota</taxon>
        <taxon>Gemmatimonadia</taxon>
        <taxon>Gemmatimonadales</taxon>
        <taxon>Gemmatimonadaceae</taxon>
        <taxon>Gemmatirosa</taxon>
    </lineage>
</organism>
<proteinExistence type="predicted"/>
<dbReference type="eggNOG" id="ENOG5030K1P">
    <property type="taxonomic scope" value="Bacteria"/>
</dbReference>
<name>W0RAT9_9BACT</name>
<dbReference type="EMBL" id="CP007128">
    <property type="protein sequence ID" value="AHG88194.1"/>
    <property type="molecule type" value="Genomic_DNA"/>
</dbReference>
<reference evidence="1 2" key="1">
    <citation type="journal article" date="2014" name="Genome Announc.">
        <title>Genome Sequence and Methylome of Soil Bacterium Gemmatirosa kalamazoonensis KBS708T, a Member of the Rarely Cultivated Gemmatimonadetes Phylum.</title>
        <authorList>
            <person name="Debruyn J.M."/>
            <person name="Radosevich M."/>
            <person name="Wommack K.E."/>
            <person name="Polson S.W."/>
            <person name="Hauser L.J."/>
            <person name="Fawaz M.N."/>
            <person name="Korlach J."/>
            <person name="Tsai Y.C."/>
        </authorList>
    </citation>
    <scope>NUCLEOTIDE SEQUENCE [LARGE SCALE GENOMIC DNA]</scope>
    <source>
        <strain evidence="1 2">KBS708</strain>
    </source>
</reference>
<sequence length="176" mass="19302">MTVTKTAVAVALFGRFSSCPSCHPVGTFRRWRLTAIVLALLSGLACRAPTDAESDLSAALRRWAGAAPSAYEITLRRTCFCPQEVVGPVVVTVRGGRVESRRYLTGTPVDARFDESFPTVEALFAFVDDAIRRRAAQITTRYDARFGYPSNVFVDYVVNVADEENGFVVDAFRAVP</sequence>
<dbReference type="InterPro" id="IPR046172">
    <property type="entry name" value="DUF6174"/>
</dbReference>
<accession>W0RAT9</accession>
<dbReference type="Proteomes" id="UP000019151">
    <property type="component" value="Chromosome"/>
</dbReference>
<gene>
    <name evidence="1" type="ORF">J421_0657</name>
</gene>
<protein>
    <submittedName>
        <fullName evidence="1">Uncharacterized protein</fullName>
    </submittedName>
</protein>
<keyword evidence="2" id="KW-1185">Reference proteome</keyword>
<dbReference type="HOGENOM" id="CLU_1694652_0_0_0"/>
<dbReference type="KEGG" id="gba:J421_0657"/>
<evidence type="ECO:0000313" key="2">
    <source>
        <dbReference type="Proteomes" id="UP000019151"/>
    </source>
</evidence>
<dbReference type="AlphaFoldDB" id="W0RAT9"/>
<dbReference type="Pfam" id="PF19671">
    <property type="entry name" value="DUF6174"/>
    <property type="match status" value="1"/>
</dbReference>
<evidence type="ECO:0000313" key="1">
    <source>
        <dbReference type="EMBL" id="AHG88194.1"/>
    </source>
</evidence>
<dbReference type="InParanoid" id="W0RAT9"/>